<dbReference type="AlphaFoldDB" id="T1J033"/>
<organism evidence="9 10">
    <name type="scientific">Strigamia maritima</name>
    <name type="common">European centipede</name>
    <name type="synonym">Geophilus maritimus</name>
    <dbReference type="NCBI Taxonomy" id="126957"/>
    <lineage>
        <taxon>Eukaryota</taxon>
        <taxon>Metazoa</taxon>
        <taxon>Ecdysozoa</taxon>
        <taxon>Arthropoda</taxon>
        <taxon>Myriapoda</taxon>
        <taxon>Chilopoda</taxon>
        <taxon>Pleurostigmophora</taxon>
        <taxon>Geophilomorpha</taxon>
        <taxon>Linotaeniidae</taxon>
        <taxon>Strigamia</taxon>
    </lineage>
</organism>
<keyword evidence="7" id="KW-0472">Membrane</keyword>
<reference evidence="9" key="2">
    <citation type="submission" date="2015-02" db="UniProtKB">
        <authorList>
            <consortium name="EnsemblMetazoa"/>
        </authorList>
    </citation>
    <scope>IDENTIFICATION</scope>
</reference>
<dbReference type="STRING" id="126957.T1J033"/>
<evidence type="ECO:0000256" key="5">
    <source>
        <dbReference type="ARBA" id="ARBA00023065"/>
    </source>
</evidence>
<dbReference type="InterPro" id="IPR006028">
    <property type="entry name" value="GABAA/Glycine_rcpt"/>
</dbReference>
<accession>T1J033</accession>
<keyword evidence="5" id="KW-0406">Ion transport</keyword>
<dbReference type="GO" id="GO:0099095">
    <property type="term" value="F:ligand-gated monoatomic anion channel activity"/>
    <property type="evidence" value="ECO:0007669"/>
    <property type="project" value="UniProtKB-ARBA"/>
</dbReference>
<dbReference type="Pfam" id="PF02932">
    <property type="entry name" value="Neur_chan_memb"/>
    <property type="match status" value="1"/>
</dbReference>
<dbReference type="HOGENOM" id="CLU_964175_0_0_1"/>
<dbReference type="EMBL" id="JH431730">
    <property type="status" value="NOT_ANNOTATED_CDS"/>
    <property type="molecule type" value="Genomic_DNA"/>
</dbReference>
<evidence type="ECO:0000313" key="9">
    <source>
        <dbReference type="EnsemblMetazoa" id="SMAR006872-PA"/>
    </source>
</evidence>
<dbReference type="InterPro" id="IPR006201">
    <property type="entry name" value="Neur_channel"/>
</dbReference>
<dbReference type="GO" id="GO:0005230">
    <property type="term" value="F:extracellular ligand-gated monoatomic ion channel activity"/>
    <property type="evidence" value="ECO:0007669"/>
    <property type="project" value="InterPro"/>
</dbReference>
<keyword evidence="4" id="KW-1003">Cell membrane</keyword>
<dbReference type="InterPro" id="IPR036719">
    <property type="entry name" value="Neuro-gated_channel_TM_sf"/>
</dbReference>
<protein>
    <recommendedName>
        <fullName evidence="8">Neurotransmitter-gated ion-channel transmembrane domain-containing protein</fullName>
    </recommendedName>
</protein>
<evidence type="ECO:0000256" key="2">
    <source>
        <dbReference type="ARBA" id="ARBA00004236"/>
    </source>
</evidence>
<dbReference type="SUPFAM" id="SSF90112">
    <property type="entry name" value="Neurotransmitter-gated ion-channel transmembrane pore"/>
    <property type="match status" value="1"/>
</dbReference>
<reference evidence="10" key="1">
    <citation type="submission" date="2011-05" db="EMBL/GenBank/DDBJ databases">
        <authorList>
            <person name="Richards S.R."/>
            <person name="Qu J."/>
            <person name="Jiang H."/>
            <person name="Jhangiani S.N."/>
            <person name="Agravi P."/>
            <person name="Goodspeed R."/>
            <person name="Gross S."/>
            <person name="Mandapat C."/>
            <person name="Jackson L."/>
            <person name="Mathew T."/>
            <person name="Pu L."/>
            <person name="Thornton R."/>
            <person name="Saada N."/>
            <person name="Wilczek-Boney K.B."/>
            <person name="Lee S."/>
            <person name="Kovar C."/>
            <person name="Wu Y."/>
            <person name="Scherer S.E."/>
            <person name="Worley K.C."/>
            <person name="Muzny D.M."/>
            <person name="Gibbs R."/>
        </authorList>
    </citation>
    <scope>NUCLEOTIDE SEQUENCE</scope>
    <source>
        <strain evidence="10">Brora</strain>
    </source>
</reference>
<comment type="subcellular location">
    <subcellularLocation>
        <location evidence="2">Cell membrane</location>
    </subcellularLocation>
    <subcellularLocation>
        <location evidence="1">Membrane</location>
        <topology evidence="1">Multi-pass membrane protein</topology>
    </subcellularLocation>
</comment>
<keyword evidence="10" id="KW-1185">Reference proteome</keyword>
<dbReference type="GO" id="GO:0005254">
    <property type="term" value="F:chloride channel activity"/>
    <property type="evidence" value="ECO:0007669"/>
    <property type="project" value="UniProtKB-ARBA"/>
</dbReference>
<keyword evidence="6" id="KW-0407">Ion channel</keyword>
<keyword evidence="3" id="KW-0813">Transport</keyword>
<dbReference type="InterPro" id="IPR036734">
    <property type="entry name" value="Neur_chan_lig-bd_sf"/>
</dbReference>
<dbReference type="Gene3D" id="1.20.58.390">
    <property type="entry name" value="Neurotransmitter-gated ion-channel transmembrane domain"/>
    <property type="match status" value="1"/>
</dbReference>
<evidence type="ECO:0000256" key="3">
    <source>
        <dbReference type="ARBA" id="ARBA00022448"/>
    </source>
</evidence>
<evidence type="ECO:0000259" key="8">
    <source>
        <dbReference type="Pfam" id="PF02932"/>
    </source>
</evidence>
<dbReference type="InterPro" id="IPR038050">
    <property type="entry name" value="Neuro_actylchol_rec"/>
</dbReference>
<dbReference type="InterPro" id="IPR006029">
    <property type="entry name" value="Neurotrans-gated_channel_TM"/>
</dbReference>
<feature type="transmembrane region" description="Helical" evidence="7">
    <location>
        <begin position="41"/>
        <end position="62"/>
    </location>
</feature>
<evidence type="ECO:0000256" key="7">
    <source>
        <dbReference type="SAM" id="Phobius"/>
    </source>
</evidence>
<dbReference type="GO" id="GO:0005886">
    <property type="term" value="C:plasma membrane"/>
    <property type="evidence" value="ECO:0007669"/>
    <property type="project" value="UniProtKB-SubCell"/>
</dbReference>
<feature type="transmembrane region" description="Helical" evidence="7">
    <location>
        <begin position="103"/>
        <end position="125"/>
    </location>
</feature>
<dbReference type="Proteomes" id="UP000014500">
    <property type="component" value="Unassembled WGS sequence"/>
</dbReference>
<evidence type="ECO:0000313" key="10">
    <source>
        <dbReference type="Proteomes" id="UP000014500"/>
    </source>
</evidence>
<dbReference type="SUPFAM" id="SSF63712">
    <property type="entry name" value="Nicotinic receptor ligand binding domain-like"/>
    <property type="match status" value="1"/>
</dbReference>
<name>T1J033_STRMM</name>
<dbReference type="GO" id="GO:0004888">
    <property type="term" value="F:transmembrane signaling receptor activity"/>
    <property type="evidence" value="ECO:0007669"/>
    <property type="project" value="InterPro"/>
</dbReference>
<dbReference type="PANTHER" id="PTHR18945">
    <property type="entry name" value="NEUROTRANSMITTER GATED ION CHANNEL"/>
    <property type="match status" value="1"/>
</dbReference>
<dbReference type="eggNOG" id="KOG3644">
    <property type="taxonomic scope" value="Eukaryota"/>
</dbReference>
<dbReference type="PRINTS" id="PR00253">
    <property type="entry name" value="GABAARECEPTR"/>
</dbReference>
<keyword evidence="7" id="KW-0812">Transmembrane</keyword>
<sequence length="289" mass="33094">MAIAGCFTGFHAIPRDFTGFHAFTFAPYHENIGFKNRNSTYIILVFIPSILIEVLSWISFWLDVNLAGPRFALGLTSLLTLATQFSIAQKDLPAVATIKALDIWMFTCICMVFASLIYPILFTGWKYLKLLLHRQEEHKSQLNDIDPVKNLRNSGMPDNGESEKGCRIKRIKPFKKTTIQITKPINLNWLITPHLISELSLKEMEFIADFSIRISWIDEQFLLSEPNFVQLPSHLAQKLWCPWMRFSNCKNCNNLIIDPITILLIDSSAISMCSLVSVNSIQQLHETER</sequence>
<evidence type="ECO:0000256" key="1">
    <source>
        <dbReference type="ARBA" id="ARBA00004141"/>
    </source>
</evidence>
<dbReference type="PhylomeDB" id="T1J033"/>
<evidence type="ECO:0000256" key="6">
    <source>
        <dbReference type="ARBA" id="ARBA00023303"/>
    </source>
</evidence>
<feature type="domain" description="Neurotransmitter-gated ion-channel transmembrane" evidence="8">
    <location>
        <begin position="46"/>
        <end position="118"/>
    </location>
</feature>
<dbReference type="EnsemblMetazoa" id="SMAR006872-RA">
    <property type="protein sequence ID" value="SMAR006872-PA"/>
    <property type="gene ID" value="SMAR006872"/>
</dbReference>
<evidence type="ECO:0000256" key="4">
    <source>
        <dbReference type="ARBA" id="ARBA00022475"/>
    </source>
</evidence>
<dbReference type="Gene3D" id="2.70.170.10">
    <property type="entry name" value="Neurotransmitter-gated ion-channel ligand-binding domain"/>
    <property type="match status" value="1"/>
</dbReference>
<proteinExistence type="predicted"/>
<dbReference type="CDD" id="cd19049">
    <property type="entry name" value="LGIC_TM_anion"/>
    <property type="match status" value="1"/>
</dbReference>
<keyword evidence="7" id="KW-1133">Transmembrane helix</keyword>